<dbReference type="EMBL" id="CM042016">
    <property type="protein sequence ID" value="KAI3699502.1"/>
    <property type="molecule type" value="Genomic_DNA"/>
</dbReference>
<name>A0ACB8ZND3_CICIN</name>
<proteinExistence type="predicted"/>
<dbReference type="Proteomes" id="UP001055811">
    <property type="component" value="Linkage Group LG08"/>
</dbReference>
<sequence length="127" mass="14263">MMKSFSLFSSRTKRRGKSSPKLREKNSSVKLPLRLVKSTCSIASSRSIPELYREKAHNLMKFSFSELRNATNNFNRMVKINDGGFESVYKGSIKPPDGCSQRDGSFTGHRVYQKVQNAGSVIVGKIL</sequence>
<evidence type="ECO:0000313" key="1">
    <source>
        <dbReference type="EMBL" id="KAI3699502.1"/>
    </source>
</evidence>
<organism evidence="1 2">
    <name type="scientific">Cichorium intybus</name>
    <name type="common">Chicory</name>
    <dbReference type="NCBI Taxonomy" id="13427"/>
    <lineage>
        <taxon>Eukaryota</taxon>
        <taxon>Viridiplantae</taxon>
        <taxon>Streptophyta</taxon>
        <taxon>Embryophyta</taxon>
        <taxon>Tracheophyta</taxon>
        <taxon>Spermatophyta</taxon>
        <taxon>Magnoliopsida</taxon>
        <taxon>eudicotyledons</taxon>
        <taxon>Gunneridae</taxon>
        <taxon>Pentapetalae</taxon>
        <taxon>asterids</taxon>
        <taxon>campanulids</taxon>
        <taxon>Asterales</taxon>
        <taxon>Asteraceae</taxon>
        <taxon>Cichorioideae</taxon>
        <taxon>Cichorieae</taxon>
        <taxon>Cichoriinae</taxon>
        <taxon>Cichorium</taxon>
    </lineage>
</organism>
<reference evidence="2" key="1">
    <citation type="journal article" date="2022" name="Mol. Ecol. Resour.">
        <title>The genomes of chicory, endive, great burdock and yacon provide insights into Asteraceae palaeo-polyploidization history and plant inulin production.</title>
        <authorList>
            <person name="Fan W."/>
            <person name="Wang S."/>
            <person name="Wang H."/>
            <person name="Wang A."/>
            <person name="Jiang F."/>
            <person name="Liu H."/>
            <person name="Zhao H."/>
            <person name="Xu D."/>
            <person name="Zhang Y."/>
        </authorList>
    </citation>
    <scope>NUCLEOTIDE SEQUENCE [LARGE SCALE GENOMIC DNA]</scope>
    <source>
        <strain evidence="2">cv. Punajuju</strain>
    </source>
</reference>
<evidence type="ECO:0000313" key="2">
    <source>
        <dbReference type="Proteomes" id="UP001055811"/>
    </source>
</evidence>
<keyword evidence="2" id="KW-1185">Reference proteome</keyword>
<gene>
    <name evidence="1" type="ORF">L2E82_43866</name>
</gene>
<accession>A0ACB8ZND3</accession>
<reference evidence="1 2" key="2">
    <citation type="journal article" date="2022" name="Mol. Ecol. Resour.">
        <title>The genomes of chicory, endive, great burdock and yacon provide insights into Asteraceae paleo-polyploidization history and plant inulin production.</title>
        <authorList>
            <person name="Fan W."/>
            <person name="Wang S."/>
            <person name="Wang H."/>
            <person name="Wang A."/>
            <person name="Jiang F."/>
            <person name="Liu H."/>
            <person name="Zhao H."/>
            <person name="Xu D."/>
            <person name="Zhang Y."/>
        </authorList>
    </citation>
    <scope>NUCLEOTIDE SEQUENCE [LARGE SCALE GENOMIC DNA]</scope>
    <source>
        <strain evidence="2">cv. Punajuju</strain>
        <tissue evidence="1">Leaves</tissue>
    </source>
</reference>
<comment type="caution">
    <text evidence="1">The sequence shown here is derived from an EMBL/GenBank/DDBJ whole genome shotgun (WGS) entry which is preliminary data.</text>
</comment>
<protein>
    <submittedName>
        <fullName evidence="1">Uncharacterized protein</fullName>
    </submittedName>
</protein>